<dbReference type="AlphaFoldDB" id="A0A1Y6CL39"/>
<proteinExistence type="predicted"/>
<protein>
    <submittedName>
        <fullName evidence="1">Uncharacterized protein</fullName>
    </submittedName>
</protein>
<sequence length="126" mass="14622">MKQCYIGLEFHTCRSIYKSCDDKSQPIRKPCNIYSESNLAEYVTQSHSRFVEKEQELLSELLTYIRYASKNDFGCYVATGLSEFEPGTFFRHFIETGAEHFEEIHGENPLAMNMERNMSGCLRQLG</sequence>
<dbReference type="Proteomes" id="UP000192907">
    <property type="component" value="Unassembled WGS sequence"/>
</dbReference>
<dbReference type="RefSeq" id="WP_132322491.1">
    <property type="nucleotide sequence ID" value="NZ_FWZT01000019.1"/>
</dbReference>
<keyword evidence="2" id="KW-1185">Reference proteome</keyword>
<name>A0A1Y6CL39_9BACT</name>
<organism evidence="1 2">
    <name type="scientific">Pseudobacteriovorax antillogorgiicola</name>
    <dbReference type="NCBI Taxonomy" id="1513793"/>
    <lineage>
        <taxon>Bacteria</taxon>
        <taxon>Pseudomonadati</taxon>
        <taxon>Bdellovibrionota</taxon>
        <taxon>Oligoflexia</taxon>
        <taxon>Oligoflexales</taxon>
        <taxon>Pseudobacteriovoracaceae</taxon>
        <taxon>Pseudobacteriovorax</taxon>
    </lineage>
</organism>
<gene>
    <name evidence="1" type="ORF">SAMN06296036_1192</name>
</gene>
<reference evidence="2" key="1">
    <citation type="submission" date="2017-04" db="EMBL/GenBank/DDBJ databases">
        <authorList>
            <person name="Varghese N."/>
            <person name="Submissions S."/>
        </authorList>
    </citation>
    <scope>NUCLEOTIDE SEQUENCE [LARGE SCALE GENOMIC DNA]</scope>
    <source>
        <strain evidence="2">RKEM611</strain>
    </source>
</reference>
<accession>A0A1Y6CL39</accession>
<evidence type="ECO:0000313" key="2">
    <source>
        <dbReference type="Proteomes" id="UP000192907"/>
    </source>
</evidence>
<evidence type="ECO:0000313" key="1">
    <source>
        <dbReference type="EMBL" id="SMF57703.1"/>
    </source>
</evidence>
<dbReference type="EMBL" id="FWZT01000019">
    <property type="protein sequence ID" value="SMF57703.1"/>
    <property type="molecule type" value="Genomic_DNA"/>
</dbReference>